<protein>
    <recommendedName>
        <fullName evidence="1">GP-PDE domain-containing protein</fullName>
    </recommendedName>
</protein>
<keyword evidence="3" id="KW-1185">Reference proteome</keyword>
<proteinExistence type="predicted"/>
<reference evidence="2 3" key="1">
    <citation type="journal article" date="2021" name="Sci. Rep.">
        <title>The distribution of antibiotic resistance genes in chicken gut microbiota commensals.</title>
        <authorList>
            <person name="Juricova H."/>
            <person name="Matiasovicova J."/>
            <person name="Kubasova T."/>
            <person name="Cejkova D."/>
            <person name="Rychlik I."/>
        </authorList>
    </citation>
    <scope>NUCLEOTIDE SEQUENCE [LARGE SCALE GENOMIC DNA]</scope>
    <source>
        <strain evidence="2 3">An562</strain>
    </source>
</reference>
<gene>
    <name evidence="2" type="ORF">H5985_03315</name>
</gene>
<comment type="caution">
    <text evidence="2">The sequence shown here is derived from an EMBL/GenBank/DDBJ whole genome shotgun (WGS) entry which is preliminary data.</text>
</comment>
<evidence type="ECO:0000313" key="2">
    <source>
        <dbReference type="EMBL" id="MBM6928301.1"/>
    </source>
</evidence>
<evidence type="ECO:0000259" key="1">
    <source>
        <dbReference type="Pfam" id="PF03009"/>
    </source>
</evidence>
<evidence type="ECO:0000313" key="3">
    <source>
        <dbReference type="Proteomes" id="UP000777002"/>
    </source>
</evidence>
<organism evidence="2 3">
    <name type="scientific">Parasutterella secunda</name>
    <dbReference type="NCBI Taxonomy" id="626947"/>
    <lineage>
        <taxon>Bacteria</taxon>
        <taxon>Pseudomonadati</taxon>
        <taxon>Pseudomonadota</taxon>
        <taxon>Betaproteobacteria</taxon>
        <taxon>Burkholderiales</taxon>
        <taxon>Sutterellaceae</taxon>
        <taxon>Parasutterella</taxon>
    </lineage>
</organism>
<dbReference type="EMBL" id="JACJKX010000004">
    <property type="protein sequence ID" value="MBM6928301.1"/>
    <property type="molecule type" value="Genomic_DNA"/>
</dbReference>
<feature type="domain" description="GP-PDE" evidence="1">
    <location>
        <begin position="70"/>
        <end position="135"/>
    </location>
</feature>
<accession>A0ABS2GU15</accession>
<dbReference type="Proteomes" id="UP000777002">
    <property type="component" value="Unassembled WGS sequence"/>
</dbReference>
<dbReference type="SUPFAM" id="SSF51695">
    <property type="entry name" value="PLC-like phosphodiesterases"/>
    <property type="match status" value="1"/>
</dbReference>
<sequence>MKRFVIRPFILVALILLTIALWATAYSYKWHYGLAYRLGLIEIAPAPSLEIGEEKYMAHAAGEIDGFRYTNSLEAVQSAIDSGYRFIEMDMRQTLDGHYFGAHSIDDFNEETGSNRWILPPTVSQIRESKIHELFTPVLLTDMAPILKAHPQLMLDIDKGEDFVKMMKECPYPNQMIIETTTANRYIAARAAGFSYVAYSGFG</sequence>
<dbReference type="RefSeq" id="WP_205049899.1">
    <property type="nucleotide sequence ID" value="NZ_JACJKX010000004.1"/>
</dbReference>
<dbReference type="InterPro" id="IPR030395">
    <property type="entry name" value="GP_PDE_dom"/>
</dbReference>
<name>A0ABS2GU15_9BURK</name>
<dbReference type="Pfam" id="PF03009">
    <property type="entry name" value="GDPD"/>
    <property type="match status" value="1"/>
</dbReference>
<dbReference type="InterPro" id="IPR017946">
    <property type="entry name" value="PLC-like_Pdiesterase_TIM-brl"/>
</dbReference>
<dbReference type="Gene3D" id="3.20.20.190">
    <property type="entry name" value="Phosphatidylinositol (PI) phosphodiesterase"/>
    <property type="match status" value="1"/>
</dbReference>